<dbReference type="SUPFAM" id="SSF89372">
    <property type="entry name" value="Fucose-specific lectin"/>
    <property type="match status" value="1"/>
</dbReference>
<accession>A0A2V1DA22</accession>
<sequence length="333" mass="37167">MVACRPRPLPLAPHHFPVPVRVVSLRCSLRMRRISLREWFSIHGLLAGRASLILRKPERTLRLLPLSLSRGGMRVKCFQGFENRTSVIYLDDGNYLNEWIFSGGGSDVGQPGPLTRQKYLAHPSSSLAAYWPRIIYQGTSGEIREINYNCSSKTQCYYDKALSTTQARNGTQLLVLPAKSDLTSTAVFYQEQDGRFLEYREDGTGITTVLQNPAFSNLIPLDAPVAGFSTIRPTDAQNPNLNLYLLWQDSNNVIQLSYTDDTNVWKGPNTDPAFAGANNNTALSCLSGTTFPGFPQQRTTVLARCYFQTGMALREVTFNGNMWNITGVVPLNF</sequence>
<dbReference type="EMBL" id="KZ805513">
    <property type="protein sequence ID" value="PVH94976.1"/>
    <property type="molecule type" value="Genomic_DNA"/>
</dbReference>
<protein>
    <recommendedName>
        <fullName evidence="3">Fucose-specific lectin</fullName>
    </recommendedName>
</protein>
<evidence type="ECO:0000313" key="1">
    <source>
        <dbReference type="EMBL" id="PVH94976.1"/>
    </source>
</evidence>
<dbReference type="Proteomes" id="UP000244855">
    <property type="component" value="Unassembled WGS sequence"/>
</dbReference>
<proteinExistence type="predicted"/>
<evidence type="ECO:0000313" key="2">
    <source>
        <dbReference type="Proteomes" id="UP000244855"/>
    </source>
</evidence>
<dbReference type="Gene3D" id="2.120.10.70">
    <property type="entry name" value="Fucose-specific lectin"/>
    <property type="match status" value="1"/>
</dbReference>
<dbReference type="AlphaFoldDB" id="A0A2V1DA22"/>
<organism evidence="1 2">
    <name type="scientific">Periconia macrospinosa</name>
    <dbReference type="NCBI Taxonomy" id="97972"/>
    <lineage>
        <taxon>Eukaryota</taxon>
        <taxon>Fungi</taxon>
        <taxon>Dikarya</taxon>
        <taxon>Ascomycota</taxon>
        <taxon>Pezizomycotina</taxon>
        <taxon>Dothideomycetes</taxon>
        <taxon>Pleosporomycetidae</taxon>
        <taxon>Pleosporales</taxon>
        <taxon>Massarineae</taxon>
        <taxon>Periconiaceae</taxon>
        <taxon>Periconia</taxon>
    </lineage>
</organism>
<name>A0A2V1DA22_9PLEO</name>
<evidence type="ECO:0008006" key="3">
    <source>
        <dbReference type="Google" id="ProtNLM"/>
    </source>
</evidence>
<reference evidence="1 2" key="1">
    <citation type="journal article" date="2018" name="Sci. Rep.">
        <title>Comparative genomics provides insights into the lifestyle and reveals functional heterogeneity of dark septate endophytic fungi.</title>
        <authorList>
            <person name="Knapp D.G."/>
            <person name="Nemeth J.B."/>
            <person name="Barry K."/>
            <person name="Hainaut M."/>
            <person name="Henrissat B."/>
            <person name="Johnson J."/>
            <person name="Kuo A."/>
            <person name="Lim J.H.P."/>
            <person name="Lipzen A."/>
            <person name="Nolan M."/>
            <person name="Ohm R.A."/>
            <person name="Tamas L."/>
            <person name="Grigoriev I.V."/>
            <person name="Spatafora J.W."/>
            <person name="Nagy L.G."/>
            <person name="Kovacs G.M."/>
        </authorList>
    </citation>
    <scope>NUCLEOTIDE SEQUENCE [LARGE SCALE GENOMIC DNA]</scope>
    <source>
        <strain evidence="1 2">DSE2036</strain>
    </source>
</reference>
<keyword evidence="2" id="KW-1185">Reference proteome</keyword>
<dbReference type="OrthoDB" id="3800077at2759"/>
<gene>
    <name evidence="1" type="ORF">DM02DRAFT_171888</name>
</gene>
<dbReference type="STRING" id="97972.A0A2V1DA22"/>